<feature type="compositionally biased region" description="Basic and acidic residues" evidence="6">
    <location>
        <begin position="195"/>
        <end position="206"/>
    </location>
</feature>
<feature type="region of interest" description="Disordered" evidence="6">
    <location>
        <begin position="391"/>
        <end position="437"/>
    </location>
</feature>
<dbReference type="GO" id="GO:0005525">
    <property type="term" value="F:GTP binding"/>
    <property type="evidence" value="ECO:0007669"/>
    <property type="project" value="UniProtKB-KW"/>
</dbReference>
<keyword evidence="3" id="KW-0342">GTP-binding</keyword>
<evidence type="ECO:0000256" key="6">
    <source>
        <dbReference type="SAM" id="MobiDB-lite"/>
    </source>
</evidence>
<gene>
    <name evidence="8" type="ORF">H4R26_004090</name>
</gene>
<dbReference type="PANTHER" id="PTHR45709:SF3">
    <property type="entry name" value="GUANINE NUCLEOTIDE-BINDING PROTEIN-LIKE 1"/>
    <property type="match status" value="1"/>
</dbReference>
<evidence type="ECO:0000259" key="7">
    <source>
        <dbReference type="PROSITE" id="PS51721"/>
    </source>
</evidence>
<accession>A0A9W8BBS4</accession>
<evidence type="ECO:0000313" key="9">
    <source>
        <dbReference type="Proteomes" id="UP001150907"/>
    </source>
</evidence>
<feature type="domain" description="CP-type G" evidence="7">
    <location>
        <begin position="18"/>
        <end position="271"/>
    </location>
</feature>
<dbReference type="GO" id="GO:0003924">
    <property type="term" value="F:GTPase activity"/>
    <property type="evidence" value="ECO:0007669"/>
    <property type="project" value="InterPro"/>
</dbReference>
<dbReference type="CDD" id="cd01857">
    <property type="entry name" value="HSR1_MMR1"/>
    <property type="match status" value="1"/>
</dbReference>
<dbReference type="InterPro" id="IPR030378">
    <property type="entry name" value="G_CP_dom"/>
</dbReference>
<dbReference type="Gene3D" id="3.40.50.300">
    <property type="entry name" value="P-loop containing nucleotide triphosphate hydrolases"/>
    <property type="match status" value="1"/>
</dbReference>
<evidence type="ECO:0000256" key="4">
    <source>
        <dbReference type="ARBA" id="ARBA00037770"/>
    </source>
</evidence>
<feature type="region of interest" description="Disordered" evidence="6">
    <location>
        <begin position="162"/>
        <end position="207"/>
    </location>
</feature>
<dbReference type="InterPro" id="IPR027417">
    <property type="entry name" value="P-loop_NTPase"/>
</dbReference>
<dbReference type="OrthoDB" id="61815at2759"/>
<dbReference type="SUPFAM" id="SSF52540">
    <property type="entry name" value="P-loop containing nucleoside triphosphate hydrolases"/>
    <property type="match status" value="1"/>
</dbReference>
<evidence type="ECO:0000313" key="8">
    <source>
        <dbReference type="EMBL" id="KAJ2001522.1"/>
    </source>
</evidence>
<dbReference type="EMBL" id="JANBQF010000397">
    <property type="protein sequence ID" value="KAJ2001522.1"/>
    <property type="molecule type" value="Genomic_DNA"/>
</dbReference>
<evidence type="ECO:0000256" key="3">
    <source>
        <dbReference type="ARBA" id="ARBA00023134"/>
    </source>
</evidence>
<dbReference type="Proteomes" id="UP001150907">
    <property type="component" value="Unassembled WGS sequence"/>
</dbReference>
<dbReference type="AlphaFoldDB" id="A0A9W8BBS4"/>
<keyword evidence="1" id="KW-0597">Phosphoprotein</keyword>
<keyword evidence="9" id="KW-1185">Reference proteome</keyword>
<keyword evidence="2" id="KW-0547">Nucleotide-binding</keyword>
<dbReference type="InterPro" id="IPR043358">
    <property type="entry name" value="GNL1-like"/>
</dbReference>
<evidence type="ECO:0000256" key="1">
    <source>
        <dbReference type="ARBA" id="ARBA00022553"/>
    </source>
</evidence>
<sequence>MDSLRDSVSLYERNLEVWRQLWRVVEISDVLLMVVDIRHPVLHFPPSLYRFITETTAKPLVVVLNKTDLVAESTVRAWKLYFKQQFPSVVLTSFCCYRDDSAAAMLSDLNLADLKLKTTKHRRRTYDSTLVGDLFAACRQVCDTHKRSLVDWDALIARYKDQQPTAAADDNDDDDEESDDDGADGPPVQENSEGANDRSKEAEGHAEAVSSRYVTLGMVGHPKVGKSTVINSIMGRTVVSTSRTPGHTKHFQTIHVTPTLRLCDCPGLVFPCVVDRPLQVLAGLYNIAQVQEPYSSVQYLAERVPVEKILNLRIPEQYVPKSGAAAQQWSAWAICEAFAIDRGFYTSKAARPDVYRAGLHILRWELDGRVLLSFKPPGFFADMANVNDSSLAESSNPRALPEQRPADVAPEDLANSQPSDDDDSHPDNSERPFAQQSAFALLGEEDC</sequence>
<comment type="function">
    <text evidence="4">Possible regulatory or functional link with the histocompatibility cluster.</text>
</comment>
<reference evidence="8" key="1">
    <citation type="submission" date="2022-07" db="EMBL/GenBank/DDBJ databases">
        <title>Phylogenomic reconstructions and comparative analyses of Kickxellomycotina fungi.</title>
        <authorList>
            <person name="Reynolds N.K."/>
            <person name="Stajich J.E."/>
            <person name="Barry K."/>
            <person name="Grigoriev I.V."/>
            <person name="Crous P."/>
            <person name="Smith M.E."/>
        </authorList>
    </citation>
    <scope>NUCLEOTIDE SEQUENCE</scope>
    <source>
        <strain evidence="8">IMI 214461</strain>
    </source>
</reference>
<feature type="compositionally biased region" description="Acidic residues" evidence="6">
    <location>
        <begin position="169"/>
        <end position="183"/>
    </location>
</feature>
<dbReference type="InterPro" id="IPR006073">
    <property type="entry name" value="GTP-bd"/>
</dbReference>
<evidence type="ECO:0000256" key="2">
    <source>
        <dbReference type="ARBA" id="ARBA00022741"/>
    </source>
</evidence>
<dbReference type="PROSITE" id="PS51721">
    <property type="entry name" value="G_CP"/>
    <property type="match status" value="1"/>
</dbReference>
<organism evidence="8 9">
    <name type="scientific">Coemansia thaxteri</name>
    <dbReference type="NCBI Taxonomy" id="2663907"/>
    <lineage>
        <taxon>Eukaryota</taxon>
        <taxon>Fungi</taxon>
        <taxon>Fungi incertae sedis</taxon>
        <taxon>Zoopagomycota</taxon>
        <taxon>Kickxellomycotina</taxon>
        <taxon>Kickxellomycetes</taxon>
        <taxon>Kickxellales</taxon>
        <taxon>Kickxellaceae</taxon>
        <taxon>Coemansia</taxon>
    </lineage>
</organism>
<name>A0A9W8BBS4_9FUNG</name>
<proteinExistence type="predicted"/>
<comment type="caution">
    <text evidence="8">The sequence shown here is derived from an EMBL/GenBank/DDBJ whole genome shotgun (WGS) entry which is preliminary data.</text>
</comment>
<evidence type="ECO:0000256" key="5">
    <source>
        <dbReference type="ARBA" id="ARBA00039902"/>
    </source>
</evidence>
<protein>
    <recommendedName>
        <fullName evidence="5">Guanine nucleotide-binding protein-like 1</fullName>
    </recommendedName>
</protein>
<dbReference type="PANTHER" id="PTHR45709">
    <property type="entry name" value="LARGE SUBUNIT GTPASE 1 HOMOLOG-RELATED"/>
    <property type="match status" value="1"/>
</dbReference>
<dbReference type="Pfam" id="PF01926">
    <property type="entry name" value="MMR_HSR1"/>
    <property type="match status" value="1"/>
</dbReference>